<keyword evidence="3 8" id="KW-0032">Aminotransferase</keyword>
<organism evidence="9 10">
    <name type="scientific">Undibacterium baiyunense</name>
    <dbReference type="NCBI Taxonomy" id="2828731"/>
    <lineage>
        <taxon>Bacteria</taxon>
        <taxon>Pseudomonadati</taxon>
        <taxon>Pseudomonadota</taxon>
        <taxon>Betaproteobacteria</taxon>
        <taxon>Burkholderiales</taxon>
        <taxon>Oxalobacteraceae</taxon>
        <taxon>Undibacterium</taxon>
    </lineage>
</organism>
<comment type="pathway">
    <text evidence="8">Amino-acid biosynthesis; L-arginine biosynthesis; N(2)-acetyl-L-ornithine from L-glutamate: step 4/4.</text>
</comment>
<feature type="binding site" evidence="8">
    <location>
        <position position="134"/>
    </location>
    <ligand>
        <name>pyridoxal 5'-phosphate</name>
        <dbReference type="ChEBI" id="CHEBI:597326"/>
    </ligand>
</feature>
<dbReference type="GO" id="GO:0003992">
    <property type="term" value="F:N2-acetyl-L-ornithine:2-oxoglutarate 5-aminotransferase activity"/>
    <property type="evidence" value="ECO:0007669"/>
    <property type="project" value="UniProtKB-UniRule"/>
</dbReference>
<evidence type="ECO:0000313" key="9">
    <source>
        <dbReference type="EMBL" id="MBR7745373.1"/>
    </source>
</evidence>
<evidence type="ECO:0000256" key="5">
    <source>
        <dbReference type="ARBA" id="ARBA00022679"/>
    </source>
</evidence>
<protein>
    <recommendedName>
        <fullName evidence="8">Acetylornithine aminotransferase</fullName>
        <shortName evidence="8">ACOAT</shortName>
        <ecNumber evidence="8">2.6.1.11</ecNumber>
    </recommendedName>
</protein>
<dbReference type="InterPro" id="IPR005814">
    <property type="entry name" value="Aminotrans_3"/>
</dbReference>
<dbReference type="GO" id="GO:0030170">
    <property type="term" value="F:pyridoxal phosphate binding"/>
    <property type="evidence" value="ECO:0007669"/>
    <property type="project" value="InterPro"/>
</dbReference>
<dbReference type="EMBL" id="JAGSPM010000001">
    <property type="protein sequence ID" value="MBR7745373.1"/>
    <property type="molecule type" value="Genomic_DNA"/>
</dbReference>
<comment type="catalytic activity">
    <reaction evidence="8">
        <text>N(2)-acetyl-L-ornithine + 2-oxoglutarate = N-acetyl-L-glutamate 5-semialdehyde + L-glutamate</text>
        <dbReference type="Rhea" id="RHEA:18049"/>
        <dbReference type="ChEBI" id="CHEBI:16810"/>
        <dbReference type="ChEBI" id="CHEBI:29123"/>
        <dbReference type="ChEBI" id="CHEBI:29985"/>
        <dbReference type="ChEBI" id="CHEBI:57805"/>
        <dbReference type="EC" id="2.6.1.11"/>
    </reaction>
</comment>
<dbReference type="PANTHER" id="PTHR11986:SF79">
    <property type="entry name" value="ACETYLORNITHINE AMINOTRANSFERASE, MITOCHONDRIAL"/>
    <property type="match status" value="1"/>
</dbReference>
<dbReference type="GO" id="GO:0045303">
    <property type="term" value="F:diaminobutyrate-2-oxoglutarate transaminase activity"/>
    <property type="evidence" value="ECO:0007669"/>
    <property type="project" value="UniProtKB-EC"/>
</dbReference>
<dbReference type="InterPro" id="IPR049704">
    <property type="entry name" value="Aminotrans_3_PPA_site"/>
</dbReference>
<evidence type="ECO:0000256" key="8">
    <source>
        <dbReference type="HAMAP-Rule" id="MF_01107"/>
    </source>
</evidence>
<feature type="modified residue" description="N6-(pyridoxal phosphate)lysine" evidence="8">
    <location>
        <position position="248"/>
    </location>
</feature>
<evidence type="ECO:0000313" key="10">
    <source>
        <dbReference type="Proteomes" id="UP000680158"/>
    </source>
</evidence>
<proteinExistence type="inferred from homology"/>
<feature type="binding site" evidence="8">
    <location>
        <position position="276"/>
    </location>
    <ligand>
        <name>pyridoxal 5'-phosphate</name>
        <dbReference type="ChEBI" id="CHEBI:597326"/>
    </ligand>
</feature>
<sequence>MEFSQYNVNALMYITPRPELVFTEGRGMWLTDHNGKRYLDYLQGWAVNCLGHSPQCITDAVVAQAGKLLNPSPAFYNENMVKLADQLTQHSCFDRVFFANSGAEANEGAIKLARKWGQKNKNGAFEIITFDHGFHGRTLATMSASGKPGWDTIFAPQVTGFPKADLNDIASVEKLINDKTVAVMLEPVQGEGGVIPASREFMQALRALTKQHNILLVVDEVQTGMGRTGELFGYQLSGIEPDIMTLGKGIGGGVPLAALLAKEEVSCFVPGDQGGTYNGAPLMTAVGLAVIKALTAPGFLDEVKAKSAYLSKALNTLSEQFGMEGERGEGLLRALKLGSDIGPRLVEVARDLEPIGLLINSPRPNLLRFMPALNVSYEEIDTMISMLSKVIQQVIDEKAAASTAS</sequence>
<dbReference type="Gene3D" id="3.90.1150.10">
    <property type="entry name" value="Aspartate Aminotransferase, domain 1"/>
    <property type="match status" value="1"/>
</dbReference>
<evidence type="ECO:0000256" key="4">
    <source>
        <dbReference type="ARBA" id="ARBA00022605"/>
    </source>
</evidence>
<comment type="caution">
    <text evidence="9">The sequence shown here is derived from an EMBL/GenBank/DDBJ whole genome shotgun (WGS) entry which is preliminary data.</text>
</comment>
<dbReference type="NCBIfam" id="NF002325">
    <property type="entry name" value="PRK01278.1"/>
    <property type="match status" value="1"/>
</dbReference>
<dbReference type="HAMAP" id="MF_01107">
    <property type="entry name" value="ArgD_aminotrans_3"/>
    <property type="match status" value="1"/>
</dbReference>
<dbReference type="InterPro" id="IPR015421">
    <property type="entry name" value="PyrdxlP-dep_Trfase_major"/>
</dbReference>
<comment type="subunit">
    <text evidence="8">Homodimer.</text>
</comment>
<feature type="binding site" evidence="8">
    <location>
        <position position="137"/>
    </location>
    <ligand>
        <name>N(2)-acetyl-L-ornithine</name>
        <dbReference type="ChEBI" id="CHEBI:57805"/>
    </ligand>
</feature>
<dbReference type="PROSITE" id="PS00600">
    <property type="entry name" value="AA_TRANSFER_CLASS_3"/>
    <property type="match status" value="1"/>
</dbReference>
<name>A0A941I0L0_9BURK</name>
<dbReference type="PANTHER" id="PTHR11986">
    <property type="entry name" value="AMINOTRANSFERASE CLASS III"/>
    <property type="match status" value="1"/>
</dbReference>
<evidence type="ECO:0000256" key="1">
    <source>
        <dbReference type="ARBA" id="ARBA00004946"/>
    </source>
</evidence>
<comment type="cofactor">
    <cofactor evidence="8">
        <name>pyridoxal 5'-phosphate</name>
        <dbReference type="ChEBI" id="CHEBI:597326"/>
    </cofactor>
    <text evidence="8">Binds 1 pyridoxal phosphate per subunit.</text>
</comment>
<keyword evidence="5 8" id="KW-0808">Transferase</keyword>
<dbReference type="EC" id="2.6.1.11" evidence="8"/>
<keyword evidence="6 8" id="KW-0663">Pyridoxal phosphate</keyword>
<dbReference type="FunFam" id="3.40.640.10:FF:000004">
    <property type="entry name" value="Acetylornithine aminotransferase"/>
    <property type="match status" value="1"/>
</dbReference>
<dbReference type="PIRSF" id="PIRSF000521">
    <property type="entry name" value="Transaminase_4ab_Lys_Orn"/>
    <property type="match status" value="1"/>
</dbReference>
<keyword evidence="10" id="KW-1185">Reference proteome</keyword>
<dbReference type="CDD" id="cd00610">
    <property type="entry name" value="OAT_like"/>
    <property type="match status" value="1"/>
</dbReference>
<feature type="binding site" evidence="8">
    <location>
        <begin position="219"/>
        <end position="222"/>
    </location>
    <ligand>
        <name>pyridoxal 5'-phosphate</name>
        <dbReference type="ChEBI" id="CHEBI:597326"/>
    </ligand>
</feature>
<evidence type="ECO:0000256" key="3">
    <source>
        <dbReference type="ARBA" id="ARBA00022576"/>
    </source>
</evidence>
<gene>
    <name evidence="8" type="primary">argD</name>
    <name evidence="9" type="ORF">KDM92_02155</name>
</gene>
<dbReference type="AlphaFoldDB" id="A0A941I0L0"/>
<dbReference type="GO" id="GO:0006526">
    <property type="term" value="P:L-arginine biosynthetic process"/>
    <property type="evidence" value="ECO:0007669"/>
    <property type="project" value="UniProtKB-UniRule"/>
</dbReference>
<dbReference type="GO" id="GO:0042802">
    <property type="term" value="F:identical protein binding"/>
    <property type="evidence" value="ECO:0007669"/>
    <property type="project" value="TreeGrafter"/>
</dbReference>
<comment type="miscellaneous">
    <text evidence="8">May also have succinyldiaminopimelate aminotransferase activity, thus carrying out the corresponding step in lysine biosynthesis.</text>
</comment>
<evidence type="ECO:0000256" key="6">
    <source>
        <dbReference type="ARBA" id="ARBA00022898"/>
    </source>
</evidence>
<dbReference type="InterPro" id="IPR050103">
    <property type="entry name" value="Class-III_PLP-dep_AT"/>
</dbReference>
<dbReference type="Proteomes" id="UP000680158">
    <property type="component" value="Unassembled WGS sequence"/>
</dbReference>
<comment type="subcellular location">
    <subcellularLocation>
        <location evidence="8">Cytoplasm</location>
    </subcellularLocation>
</comment>
<dbReference type="RefSeq" id="WP_212682798.1">
    <property type="nucleotide sequence ID" value="NZ_JAGSPM010000001.1"/>
</dbReference>
<reference evidence="9 10" key="1">
    <citation type="submission" date="2021-04" db="EMBL/GenBank/DDBJ databases">
        <title>novel species isolated from subtropical streams in China.</title>
        <authorList>
            <person name="Lu H."/>
        </authorList>
    </citation>
    <scope>NUCLEOTIDE SEQUENCE [LARGE SCALE GENOMIC DNA]</scope>
    <source>
        <strain evidence="9 10">BYS107W</strain>
    </source>
</reference>
<comment type="caution">
    <text evidence="8">Lacks conserved residue(s) required for the propagation of feature annotation.</text>
</comment>
<keyword evidence="4 8" id="KW-0028">Amino-acid biosynthesis</keyword>
<comment type="similarity">
    <text evidence="8">Belongs to the class-III pyridoxal-phosphate-dependent aminotransferase family. ArgD subfamily.</text>
</comment>
<dbReference type="InterPro" id="IPR015422">
    <property type="entry name" value="PyrdxlP-dep_Trfase_small"/>
</dbReference>
<feature type="binding site" evidence="8">
    <location>
        <begin position="102"/>
        <end position="103"/>
    </location>
    <ligand>
        <name>pyridoxal 5'-phosphate</name>
        <dbReference type="ChEBI" id="CHEBI:597326"/>
    </ligand>
</feature>
<keyword evidence="8" id="KW-0963">Cytoplasm</keyword>
<comment type="pathway">
    <text evidence="1">Amine and polyamine biosynthesis; ectoine biosynthesis; L-ectoine from L-aspartate 4-semialdehyde: step 1/3.</text>
</comment>
<dbReference type="Gene3D" id="3.40.640.10">
    <property type="entry name" value="Type I PLP-dependent aspartate aminotransferase-like (Major domain)"/>
    <property type="match status" value="1"/>
</dbReference>
<dbReference type="InterPro" id="IPR004636">
    <property type="entry name" value="AcOrn/SuccOrn_fam"/>
</dbReference>
<dbReference type="SUPFAM" id="SSF53383">
    <property type="entry name" value="PLP-dependent transferases"/>
    <property type="match status" value="1"/>
</dbReference>
<dbReference type="Pfam" id="PF00202">
    <property type="entry name" value="Aminotran_3"/>
    <property type="match status" value="1"/>
</dbReference>
<evidence type="ECO:0000256" key="2">
    <source>
        <dbReference type="ARBA" id="ARBA00022571"/>
    </source>
</evidence>
<evidence type="ECO:0000256" key="7">
    <source>
        <dbReference type="ARBA" id="ARBA00049111"/>
    </source>
</evidence>
<keyword evidence="2 8" id="KW-0055">Arginine biosynthesis</keyword>
<dbReference type="NCBIfam" id="NF002985">
    <property type="entry name" value="PRK03715.1"/>
    <property type="match status" value="1"/>
</dbReference>
<dbReference type="GO" id="GO:0005737">
    <property type="term" value="C:cytoplasm"/>
    <property type="evidence" value="ECO:0007669"/>
    <property type="project" value="UniProtKB-SubCell"/>
</dbReference>
<accession>A0A941I0L0</accession>
<dbReference type="InterPro" id="IPR015424">
    <property type="entry name" value="PyrdxlP-dep_Trfase"/>
</dbReference>
<comment type="catalytic activity">
    <reaction evidence="7">
        <text>L-2,4-diaminobutanoate + 2-oxoglutarate = L-aspartate 4-semialdehyde + L-glutamate</text>
        <dbReference type="Rhea" id="RHEA:11160"/>
        <dbReference type="ChEBI" id="CHEBI:16810"/>
        <dbReference type="ChEBI" id="CHEBI:29985"/>
        <dbReference type="ChEBI" id="CHEBI:58761"/>
        <dbReference type="ChEBI" id="CHEBI:537519"/>
        <dbReference type="EC" id="2.6.1.76"/>
    </reaction>
</comment>